<dbReference type="EMBL" id="CP042425">
    <property type="protein sequence ID" value="QEL14223.1"/>
    <property type="molecule type" value="Genomic_DNA"/>
</dbReference>
<dbReference type="KEGG" id="lrs:PX52LOC_01093"/>
<name>A0A5C1A7M5_9BACT</name>
<keyword evidence="2" id="KW-1185">Reference proteome</keyword>
<dbReference type="AlphaFoldDB" id="A0A5C1A7M5"/>
<protein>
    <submittedName>
        <fullName evidence="1">Uncharacterized protein</fullName>
    </submittedName>
</protein>
<dbReference type="RefSeq" id="WP_149109131.1">
    <property type="nucleotide sequence ID" value="NZ_CP042425.1"/>
</dbReference>
<sequence length="255" mass="28810">METKIGKLLVLANVFVSVGLLAWAVSIYTNRPAYFDSKDGDTAVTGQFTQYANEIKRLSDGVQLAQSGYVGAMDRLAIMEQDRAYRNSILDILIDEVRKPGNPAAVFRVMPRHPNPELRGLVEVGKWNAMNPFPPALDLRNQPLKGFGRLQQEMRDLLKDERDNLAKSKKFRDDANAISLELNDLDPKKQVGLQWEVLKMKVIFQNLDEEDLFLADAQVNWEEQLRTLKLRKQQLADRLAEFAKPAPTGNTTGGQ</sequence>
<organism evidence="1 2">
    <name type="scientific">Limnoglobus roseus</name>
    <dbReference type="NCBI Taxonomy" id="2598579"/>
    <lineage>
        <taxon>Bacteria</taxon>
        <taxon>Pseudomonadati</taxon>
        <taxon>Planctomycetota</taxon>
        <taxon>Planctomycetia</taxon>
        <taxon>Gemmatales</taxon>
        <taxon>Gemmataceae</taxon>
        <taxon>Limnoglobus</taxon>
    </lineage>
</organism>
<reference evidence="2" key="1">
    <citation type="submission" date="2019-08" db="EMBL/GenBank/DDBJ databases">
        <title>Limnoglobus roseus gen. nov., sp. nov., a novel freshwater planctomycete with a giant genome from the family Gemmataceae.</title>
        <authorList>
            <person name="Kulichevskaya I.S."/>
            <person name="Naumoff D.G."/>
            <person name="Miroshnikov K."/>
            <person name="Ivanova A."/>
            <person name="Philippov D.A."/>
            <person name="Hakobyan A."/>
            <person name="Rijpstra I.C."/>
            <person name="Sinninghe Damste J.S."/>
            <person name="Liesack W."/>
            <person name="Dedysh S.N."/>
        </authorList>
    </citation>
    <scope>NUCLEOTIDE SEQUENCE [LARGE SCALE GENOMIC DNA]</scope>
    <source>
        <strain evidence="2">PX52</strain>
    </source>
</reference>
<accession>A0A5C1A7M5</accession>
<gene>
    <name evidence="1" type="ORF">PX52LOC_01093</name>
</gene>
<proteinExistence type="predicted"/>
<dbReference type="Proteomes" id="UP000324974">
    <property type="component" value="Chromosome"/>
</dbReference>
<evidence type="ECO:0000313" key="2">
    <source>
        <dbReference type="Proteomes" id="UP000324974"/>
    </source>
</evidence>
<evidence type="ECO:0000313" key="1">
    <source>
        <dbReference type="EMBL" id="QEL14223.1"/>
    </source>
</evidence>